<proteinExistence type="inferred from homology"/>
<dbReference type="Pfam" id="PF02527">
    <property type="entry name" value="GidB"/>
    <property type="match status" value="1"/>
</dbReference>
<evidence type="ECO:0000256" key="5">
    <source>
        <dbReference type="ARBA" id="ARBA00022691"/>
    </source>
</evidence>
<name>A0A0G0S620_9BACT</name>
<dbReference type="EMBL" id="LBXN01000105">
    <property type="protein sequence ID" value="KKR30165.1"/>
    <property type="molecule type" value="Genomic_DNA"/>
</dbReference>
<evidence type="ECO:0000256" key="6">
    <source>
        <dbReference type="HAMAP-Rule" id="MF_00074"/>
    </source>
</evidence>
<dbReference type="SUPFAM" id="SSF53335">
    <property type="entry name" value="S-adenosyl-L-methionine-dependent methyltransferases"/>
    <property type="match status" value="1"/>
</dbReference>
<comment type="caution">
    <text evidence="7">The sequence shown here is derived from an EMBL/GenBank/DDBJ whole genome shotgun (WGS) entry which is preliminary data.</text>
</comment>
<evidence type="ECO:0000256" key="3">
    <source>
        <dbReference type="ARBA" id="ARBA00022603"/>
    </source>
</evidence>
<dbReference type="Proteomes" id="UP000034539">
    <property type="component" value="Unassembled WGS sequence"/>
</dbReference>
<dbReference type="PATRIC" id="fig|1618450.3.peg.1575"/>
<evidence type="ECO:0000256" key="4">
    <source>
        <dbReference type="ARBA" id="ARBA00022679"/>
    </source>
</evidence>
<keyword evidence="2 6" id="KW-0698">rRNA processing</keyword>
<gene>
    <name evidence="6" type="primary">rsmG</name>
    <name evidence="7" type="ORF">UT63_C0105G0002</name>
</gene>
<dbReference type="NCBIfam" id="TIGR00138">
    <property type="entry name" value="rsmG_gidB"/>
    <property type="match status" value="1"/>
</dbReference>
<evidence type="ECO:0000313" key="8">
    <source>
        <dbReference type="Proteomes" id="UP000034539"/>
    </source>
</evidence>
<sequence length="214" mass="24679">MDSELIRNIFKKASLPFDLDKGKEEKFYIYLKELCKWNEKINLTSIKSESGIAEKLFLDSVFFLKFLEIKSDSVCLDIGSGAGFPGLPIKILCPGIDLTLLEATKKKGVFLKHLIRVLSLKKTRVIMKRFEEICGGEFFLERFDLVTVRAVSLSPKLIRDSYKLLRQRGILLYFGGEKAEIDFSLEKKTFTDIELRKYKLPVSKLPRALLIFRK</sequence>
<comment type="caution">
    <text evidence="6">Lacks conserved residue(s) required for the propagation of feature annotation.</text>
</comment>
<dbReference type="EC" id="2.1.1.-" evidence="6"/>
<dbReference type="GO" id="GO:0005829">
    <property type="term" value="C:cytosol"/>
    <property type="evidence" value="ECO:0007669"/>
    <property type="project" value="TreeGrafter"/>
</dbReference>
<keyword evidence="1 6" id="KW-0963">Cytoplasm</keyword>
<feature type="binding site" evidence="6">
    <location>
        <position position="149"/>
    </location>
    <ligand>
        <name>S-adenosyl-L-methionine</name>
        <dbReference type="ChEBI" id="CHEBI:59789"/>
    </ligand>
</feature>
<dbReference type="Gene3D" id="3.40.50.150">
    <property type="entry name" value="Vaccinia Virus protein VP39"/>
    <property type="match status" value="1"/>
</dbReference>
<keyword evidence="4 6" id="KW-0808">Transferase</keyword>
<dbReference type="PANTHER" id="PTHR31760:SF0">
    <property type="entry name" value="S-ADENOSYL-L-METHIONINE-DEPENDENT METHYLTRANSFERASES SUPERFAMILY PROTEIN"/>
    <property type="match status" value="1"/>
</dbReference>
<protein>
    <recommendedName>
        <fullName evidence="6">Ribosomal RNA small subunit methyltransferase G</fullName>
        <ecNumber evidence="6">2.1.1.-</ecNumber>
    </recommendedName>
    <alternativeName>
        <fullName evidence="6">16S rRNA 7-methylguanosine methyltransferase</fullName>
        <shortName evidence="6">16S rRNA m7G methyltransferase</shortName>
    </alternativeName>
</protein>
<dbReference type="PANTHER" id="PTHR31760">
    <property type="entry name" value="S-ADENOSYL-L-METHIONINE-DEPENDENT METHYLTRANSFERASES SUPERFAMILY PROTEIN"/>
    <property type="match status" value="1"/>
</dbReference>
<dbReference type="InterPro" id="IPR003682">
    <property type="entry name" value="rRNA_ssu_MeTfrase_G"/>
</dbReference>
<reference evidence="7 8" key="1">
    <citation type="journal article" date="2015" name="Nature">
        <title>rRNA introns, odd ribosomes, and small enigmatic genomes across a large radiation of phyla.</title>
        <authorList>
            <person name="Brown C.T."/>
            <person name="Hug L.A."/>
            <person name="Thomas B.C."/>
            <person name="Sharon I."/>
            <person name="Castelle C.J."/>
            <person name="Singh A."/>
            <person name="Wilkins M.J."/>
            <person name="Williams K.H."/>
            <person name="Banfield J.F."/>
        </authorList>
    </citation>
    <scope>NUCLEOTIDE SEQUENCE [LARGE SCALE GENOMIC DNA]</scope>
</reference>
<feature type="binding site" evidence="6">
    <location>
        <begin position="102"/>
        <end position="104"/>
    </location>
    <ligand>
        <name>S-adenosyl-L-methionine</name>
        <dbReference type="ChEBI" id="CHEBI:59789"/>
    </ligand>
</feature>
<dbReference type="GO" id="GO:0070043">
    <property type="term" value="F:rRNA (guanine-N7-)-methyltransferase activity"/>
    <property type="evidence" value="ECO:0007669"/>
    <property type="project" value="UniProtKB-UniRule"/>
</dbReference>
<evidence type="ECO:0000256" key="1">
    <source>
        <dbReference type="ARBA" id="ARBA00022490"/>
    </source>
</evidence>
<organism evidence="7 8">
    <name type="scientific">Candidatus Gottesmanbacteria bacterium GW2011_GWC2_39_8</name>
    <dbReference type="NCBI Taxonomy" id="1618450"/>
    <lineage>
        <taxon>Bacteria</taxon>
        <taxon>Candidatus Gottesmaniibacteriota</taxon>
    </lineage>
</organism>
<feature type="binding site" evidence="6">
    <location>
        <position position="84"/>
    </location>
    <ligand>
        <name>S-adenosyl-L-methionine</name>
        <dbReference type="ChEBI" id="CHEBI:59789"/>
    </ligand>
</feature>
<evidence type="ECO:0000313" key="7">
    <source>
        <dbReference type="EMBL" id="KKR30165.1"/>
    </source>
</evidence>
<comment type="similarity">
    <text evidence="6">Belongs to the methyltransferase superfamily. RNA methyltransferase RsmG family.</text>
</comment>
<evidence type="ECO:0000256" key="2">
    <source>
        <dbReference type="ARBA" id="ARBA00022552"/>
    </source>
</evidence>
<dbReference type="HAMAP" id="MF_00074">
    <property type="entry name" value="16SrRNA_methyltr_G"/>
    <property type="match status" value="1"/>
</dbReference>
<comment type="function">
    <text evidence="6">Specifically methylates the N7 position of a guanine in 16S rRNA.</text>
</comment>
<keyword evidence="3 6" id="KW-0489">Methyltransferase</keyword>
<feature type="binding site" evidence="6">
    <location>
        <position position="79"/>
    </location>
    <ligand>
        <name>S-adenosyl-L-methionine</name>
        <dbReference type="ChEBI" id="CHEBI:59789"/>
    </ligand>
</feature>
<accession>A0A0G0S620</accession>
<comment type="subcellular location">
    <subcellularLocation>
        <location evidence="6">Cytoplasm</location>
    </subcellularLocation>
</comment>
<dbReference type="PIRSF" id="PIRSF003078">
    <property type="entry name" value="GidB"/>
    <property type="match status" value="1"/>
</dbReference>
<dbReference type="AlphaFoldDB" id="A0A0G0S620"/>
<dbReference type="InterPro" id="IPR029063">
    <property type="entry name" value="SAM-dependent_MTases_sf"/>
</dbReference>
<keyword evidence="5 6" id="KW-0949">S-adenosyl-L-methionine</keyword>